<dbReference type="AlphaFoldDB" id="A0A6S6SC84"/>
<reference evidence="4" key="1">
    <citation type="submission" date="2020-01" db="EMBL/GenBank/DDBJ databases">
        <authorList>
            <person name="Meier V. D."/>
            <person name="Meier V D."/>
        </authorList>
    </citation>
    <scope>NUCLEOTIDE SEQUENCE</scope>
    <source>
        <strain evidence="4">HLG_WM_MAG_03</strain>
    </source>
</reference>
<evidence type="ECO:0000313" key="4">
    <source>
        <dbReference type="EMBL" id="CAA6802977.1"/>
    </source>
</evidence>
<keyword evidence="2" id="KW-1133">Transmembrane helix</keyword>
<dbReference type="Gene3D" id="3.10.350.10">
    <property type="entry name" value="LysM domain"/>
    <property type="match status" value="1"/>
</dbReference>
<dbReference type="EMBL" id="CACVAR010000109">
    <property type="protein sequence ID" value="CAA6802977.1"/>
    <property type="molecule type" value="Genomic_DNA"/>
</dbReference>
<sequence length="330" mass="36102">MLNKDQYNQEEYNDYYRQETEGAELGGSDNEEGGLMSKLIILLIILALAIAGYFGYKAMNESDSSDIDSSLQVSAESSLPQSVQDETPEVITEEAPQPIVQETITKKEVKEEKVIEAPPAPEPAKTTQDQVGTEIAKAVATQQGGKMSPDEIAAVVAAVMQQMNQGNASAGTTNSTPVAVKKDVELMNELSDTEVDSVSADLINDLESVNVSENTQVDSGNKQVDVYNKVNVQNVQGADALSKLSNEITSVMEEGITTNKVENYTNSLKSEVDVRTNEMRIIVVKKGDTLGRIAKRAYGNVMDYKRIYRANPELTRPDRIYVGQKLRIPN</sequence>
<evidence type="ECO:0000256" key="1">
    <source>
        <dbReference type="SAM" id="MobiDB-lite"/>
    </source>
</evidence>
<dbReference type="SUPFAM" id="SSF54106">
    <property type="entry name" value="LysM domain"/>
    <property type="match status" value="1"/>
</dbReference>
<dbReference type="InterPro" id="IPR018392">
    <property type="entry name" value="LysM"/>
</dbReference>
<keyword evidence="2" id="KW-0472">Membrane</keyword>
<dbReference type="PANTHER" id="PTHR34700:SF8">
    <property type="entry name" value="POTASSIUM BINDING PROTEIN KBP"/>
    <property type="match status" value="1"/>
</dbReference>
<feature type="transmembrane region" description="Helical" evidence="2">
    <location>
        <begin position="35"/>
        <end position="56"/>
    </location>
</feature>
<gene>
    <name evidence="4" type="ORF">HELGO_WM34512</name>
</gene>
<proteinExistence type="predicted"/>
<dbReference type="InterPro" id="IPR052196">
    <property type="entry name" value="Bact_Kbp"/>
</dbReference>
<dbReference type="InterPro" id="IPR036779">
    <property type="entry name" value="LysM_dom_sf"/>
</dbReference>
<evidence type="ECO:0000259" key="3">
    <source>
        <dbReference type="PROSITE" id="PS51782"/>
    </source>
</evidence>
<dbReference type="SMART" id="SM00257">
    <property type="entry name" value="LysM"/>
    <property type="match status" value="1"/>
</dbReference>
<dbReference type="Pfam" id="PF01476">
    <property type="entry name" value="LysM"/>
    <property type="match status" value="1"/>
</dbReference>
<dbReference type="PROSITE" id="PS51782">
    <property type="entry name" value="LYSM"/>
    <property type="match status" value="1"/>
</dbReference>
<dbReference type="PANTHER" id="PTHR34700">
    <property type="entry name" value="POTASSIUM BINDING PROTEIN KBP"/>
    <property type="match status" value="1"/>
</dbReference>
<name>A0A6S6SC84_9BACT</name>
<feature type="domain" description="LysM" evidence="3">
    <location>
        <begin position="280"/>
        <end position="328"/>
    </location>
</feature>
<feature type="compositionally biased region" description="Polar residues" evidence="1">
    <location>
        <begin position="69"/>
        <end position="85"/>
    </location>
</feature>
<evidence type="ECO:0000256" key="2">
    <source>
        <dbReference type="SAM" id="Phobius"/>
    </source>
</evidence>
<dbReference type="CDD" id="cd00118">
    <property type="entry name" value="LysM"/>
    <property type="match status" value="1"/>
</dbReference>
<protein>
    <recommendedName>
        <fullName evidence="3">LysM domain-containing protein</fullName>
    </recommendedName>
</protein>
<accession>A0A6S6SC84</accession>
<organism evidence="4">
    <name type="scientific">uncultured Sulfurovum sp</name>
    <dbReference type="NCBI Taxonomy" id="269237"/>
    <lineage>
        <taxon>Bacteria</taxon>
        <taxon>Pseudomonadati</taxon>
        <taxon>Campylobacterota</taxon>
        <taxon>Epsilonproteobacteria</taxon>
        <taxon>Campylobacterales</taxon>
        <taxon>Sulfurovaceae</taxon>
        <taxon>Sulfurovum</taxon>
        <taxon>environmental samples</taxon>
    </lineage>
</organism>
<feature type="region of interest" description="Disordered" evidence="1">
    <location>
        <begin position="69"/>
        <end position="91"/>
    </location>
</feature>
<keyword evidence="2" id="KW-0812">Transmembrane</keyword>